<feature type="region of interest" description="Disordered" evidence="1">
    <location>
        <begin position="118"/>
        <end position="184"/>
    </location>
</feature>
<sequence length="184" mass="20356">MSGHEVPNNSMSQGNNRKRRYDGDEPTTGNASSDASKYPSKRRRVSLADNEDISTQDVPDTSSSPSHDISVDEDLSNIEVDLDDLESIPEEDVESIRRSFGDIDHTDEDVVIEAIGTANTRSDGAGDDQARPLHPQSDSGSVFGWPPRRQDIPQQASPYQERYVGGKDYLRRVMSDSDISDDEL</sequence>
<dbReference type="Proteomes" id="UP000722485">
    <property type="component" value="Unassembled WGS sequence"/>
</dbReference>
<dbReference type="OrthoDB" id="5096599at2759"/>
<evidence type="ECO:0000256" key="1">
    <source>
        <dbReference type="SAM" id="MobiDB-lite"/>
    </source>
</evidence>
<dbReference type="AlphaFoldDB" id="A0A9P5L9V3"/>
<name>A0A9P5L9V3_9HYPO</name>
<feature type="region of interest" description="Disordered" evidence="1">
    <location>
        <begin position="1"/>
        <end position="76"/>
    </location>
</feature>
<keyword evidence="3" id="KW-1185">Reference proteome</keyword>
<dbReference type="EMBL" id="JAANBB010000168">
    <property type="protein sequence ID" value="KAF7547757.1"/>
    <property type="molecule type" value="Genomic_DNA"/>
</dbReference>
<protein>
    <submittedName>
        <fullName evidence="2">Uncharacterized protein</fullName>
    </submittedName>
</protein>
<evidence type="ECO:0000313" key="3">
    <source>
        <dbReference type="Proteomes" id="UP000722485"/>
    </source>
</evidence>
<feature type="compositionally biased region" description="Polar residues" evidence="1">
    <location>
        <begin position="55"/>
        <end position="67"/>
    </location>
</feature>
<evidence type="ECO:0000313" key="2">
    <source>
        <dbReference type="EMBL" id="KAF7547757.1"/>
    </source>
</evidence>
<accession>A0A9P5L9V3</accession>
<proteinExistence type="predicted"/>
<reference evidence="2" key="1">
    <citation type="submission" date="2020-03" db="EMBL/GenBank/DDBJ databases">
        <title>Draft Genome Sequence of Cylindrodendrum hubeiense.</title>
        <authorList>
            <person name="Buettner E."/>
            <person name="Kellner H."/>
        </authorList>
    </citation>
    <scope>NUCLEOTIDE SEQUENCE</scope>
    <source>
        <strain evidence="2">IHI 201604</strain>
    </source>
</reference>
<comment type="caution">
    <text evidence="2">The sequence shown here is derived from an EMBL/GenBank/DDBJ whole genome shotgun (WGS) entry which is preliminary data.</text>
</comment>
<gene>
    <name evidence="2" type="ORF">G7Z17_g7503</name>
</gene>
<organism evidence="2 3">
    <name type="scientific">Cylindrodendrum hubeiense</name>
    <dbReference type="NCBI Taxonomy" id="595255"/>
    <lineage>
        <taxon>Eukaryota</taxon>
        <taxon>Fungi</taxon>
        <taxon>Dikarya</taxon>
        <taxon>Ascomycota</taxon>
        <taxon>Pezizomycotina</taxon>
        <taxon>Sordariomycetes</taxon>
        <taxon>Hypocreomycetidae</taxon>
        <taxon>Hypocreales</taxon>
        <taxon>Nectriaceae</taxon>
        <taxon>Cylindrodendrum</taxon>
    </lineage>
</organism>
<feature type="compositionally biased region" description="Basic and acidic residues" evidence="1">
    <location>
        <begin position="164"/>
        <end position="175"/>
    </location>
</feature>